<dbReference type="PRINTS" id="PR00111">
    <property type="entry name" value="ABHYDROLASE"/>
</dbReference>
<gene>
    <name evidence="2" type="ORF">TPAR_08405</name>
</gene>
<dbReference type="InterPro" id="IPR029058">
    <property type="entry name" value="AB_hydrolase_fold"/>
</dbReference>
<dbReference type="Gene3D" id="3.40.50.1820">
    <property type="entry name" value="alpha/beta hydrolase"/>
    <property type="match status" value="1"/>
</dbReference>
<keyword evidence="3" id="KW-1185">Reference proteome</keyword>
<evidence type="ECO:0000313" key="3">
    <source>
        <dbReference type="Proteomes" id="UP000237481"/>
    </source>
</evidence>
<evidence type="ECO:0000313" key="2">
    <source>
        <dbReference type="EMBL" id="POR31384.1"/>
    </source>
</evidence>
<dbReference type="SUPFAM" id="SSF53474">
    <property type="entry name" value="alpha/beta-Hydrolases"/>
    <property type="match status" value="1"/>
</dbReference>
<dbReference type="Proteomes" id="UP000237481">
    <property type="component" value="Unassembled WGS sequence"/>
</dbReference>
<dbReference type="GO" id="GO:0016787">
    <property type="term" value="F:hydrolase activity"/>
    <property type="evidence" value="ECO:0007669"/>
    <property type="project" value="UniProtKB-KW"/>
</dbReference>
<dbReference type="OrthoDB" id="8119704at2759"/>
<dbReference type="STRING" id="94208.A0A2S4KMF7"/>
<comment type="caution">
    <text evidence="2">The sequence shown here is derived from an EMBL/GenBank/DDBJ whole genome shotgun (WGS) entry which is preliminary data.</text>
</comment>
<dbReference type="InterPro" id="IPR000073">
    <property type="entry name" value="AB_hydrolase_1"/>
</dbReference>
<keyword evidence="2" id="KW-0378">Hydrolase</keyword>
<dbReference type="EMBL" id="PKSG01001047">
    <property type="protein sequence ID" value="POR31384.1"/>
    <property type="molecule type" value="Genomic_DNA"/>
</dbReference>
<proteinExistence type="predicted"/>
<sequence>MTFYDSSGNSFVRHPNGQVTHYILDDFTDPWDKGEVILLQHGFSRTAQHWYHWVPRLARKYRVIRRDLRGHGLSSFPTSSSSTAGEYDYSLNTILEEIVDLLDQLGIDKVHFLGESTSGMLGIALTAKYPHRLHSLVICSSPTYLPQQALNSFAFGLPSFPEALRTLGSRGWAEAMSNSKGTVTSFVPGYVTWWIDQVAVSNSEGLAGYADFLSKLDVRPFISAVKLPMFILAPMNSAVIQVADMELLVSQIEGAKMEVIDAPGHEIYTSGAEKCQTSALGFWQSLKVAE</sequence>
<dbReference type="InterPro" id="IPR050471">
    <property type="entry name" value="AB_hydrolase"/>
</dbReference>
<name>A0A2S4KMF7_9HYPO</name>
<dbReference type="AlphaFoldDB" id="A0A2S4KMF7"/>
<dbReference type="PANTHER" id="PTHR43433:SF5">
    <property type="entry name" value="AB HYDROLASE-1 DOMAIN-CONTAINING PROTEIN"/>
    <property type="match status" value="1"/>
</dbReference>
<organism evidence="2 3">
    <name type="scientific">Tolypocladium paradoxum</name>
    <dbReference type="NCBI Taxonomy" id="94208"/>
    <lineage>
        <taxon>Eukaryota</taxon>
        <taxon>Fungi</taxon>
        <taxon>Dikarya</taxon>
        <taxon>Ascomycota</taxon>
        <taxon>Pezizomycotina</taxon>
        <taxon>Sordariomycetes</taxon>
        <taxon>Hypocreomycetidae</taxon>
        <taxon>Hypocreales</taxon>
        <taxon>Ophiocordycipitaceae</taxon>
        <taxon>Tolypocladium</taxon>
    </lineage>
</organism>
<reference evidence="2 3" key="1">
    <citation type="submission" date="2018-01" db="EMBL/GenBank/DDBJ databases">
        <title>Harnessing the power of phylogenomics to disentangle the directionality and signatures of interkingdom host jumping in the parasitic fungal genus Tolypocladium.</title>
        <authorList>
            <person name="Quandt C.A."/>
            <person name="Patterson W."/>
            <person name="Spatafora J.W."/>
        </authorList>
    </citation>
    <scope>NUCLEOTIDE SEQUENCE [LARGE SCALE GENOMIC DNA]</scope>
    <source>
        <strain evidence="2 3">NRBC 100945</strain>
    </source>
</reference>
<dbReference type="Pfam" id="PF00561">
    <property type="entry name" value="Abhydrolase_1"/>
    <property type="match status" value="1"/>
</dbReference>
<accession>A0A2S4KMF7</accession>
<protein>
    <submittedName>
        <fullName evidence="2">Alpha/beta-hydrolase</fullName>
    </submittedName>
</protein>
<evidence type="ECO:0000259" key="1">
    <source>
        <dbReference type="Pfam" id="PF00561"/>
    </source>
</evidence>
<feature type="domain" description="AB hydrolase-1" evidence="1">
    <location>
        <begin position="36"/>
        <end position="268"/>
    </location>
</feature>
<dbReference type="PANTHER" id="PTHR43433">
    <property type="entry name" value="HYDROLASE, ALPHA/BETA FOLD FAMILY PROTEIN"/>
    <property type="match status" value="1"/>
</dbReference>